<name>A0A1I0U0E0_9GAMM</name>
<dbReference type="PROSITE" id="PS51750">
    <property type="entry name" value="BRO_N"/>
    <property type="match status" value="1"/>
</dbReference>
<dbReference type="InterPro" id="IPR003497">
    <property type="entry name" value="BRO_N_domain"/>
</dbReference>
<dbReference type="EMBL" id="WTFN01000064">
    <property type="protein sequence ID" value="MWK58604.1"/>
    <property type="molecule type" value="Genomic_DNA"/>
</dbReference>
<protein>
    <submittedName>
        <fullName evidence="3">Phage antirepressor</fullName>
    </submittedName>
</protein>
<feature type="domain" description="Bro-N" evidence="1">
    <location>
        <begin position="8"/>
        <end position="115"/>
    </location>
</feature>
<reference evidence="3 4" key="1">
    <citation type="submission" date="2019-12" db="EMBL/GenBank/DDBJ databases">
        <title>Draft genome sequence of Pseudomonas otitidis recovered from a chicken carcass.</title>
        <authorList>
            <person name="Vieira T.R."/>
            <person name="Oliviera E.F.C."/>
            <person name="Silva N.M.V."/>
            <person name="Sambrano G.E."/>
            <person name="Cibulski S.P."/>
            <person name="Cardoso M.R.I."/>
        </authorList>
    </citation>
    <scope>NUCLEOTIDE SEQUENCE [LARGE SCALE GENOMIC DNA]</scope>
    <source>
        <strain evidence="3 4">25_K</strain>
    </source>
</reference>
<organism evidence="3 4">
    <name type="scientific">Metapseudomonas otitidis</name>
    <dbReference type="NCBI Taxonomy" id="319939"/>
    <lineage>
        <taxon>Bacteria</taxon>
        <taxon>Pseudomonadati</taxon>
        <taxon>Pseudomonadota</taxon>
        <taxon>Gammaproteobacteria</taxon>
        <taxon>Pseudomonadales</taxon>
        <taxon>Pseudomonadaceae</taxon>
        <taxon>Metapseudomonas</taxon>
    </lineage>
</organism>
<dbReference type="PANTHER" id="PTHR36180">
    <property type="entry name" value="DNA-BINDING PROTEIN-RELATED-RELATED"/>
    <property type="match status" value="1"/>
</dbReference>
<dbReference type="SMART" id="SM01040">
    <property type="entry name" value="Bro-N"/>
    <property type="match status" value="1"/>
</dbReference>
<evidence type="ECO:0000313" key="3">
    <source>
        <dbReference type="EMBL" id="MWK58604.1"/>
    </source>
</evidence>
<dbReference type="GeneID" id="57400747"/>
<dbReference type="Proteomes" id="UP000461288">
    <property type="component" value="Unassembled WGS sequence"/>
</dbReference>
<dbReference type="EMBL" id="AP022642">
    <property type="protein sequence ID" value="BCA31539.1"/>
    <property type="molecule type" value="Genomic_DNA"/>
</dbReference>
<accession>A0A1I0U0E0</accession>
<evidence type="ECO:0000313" key="5">
    <source>
        <dbReference type="Proteomes" id="UP000501237"/>
    </source>
</evidence>
<evidence type="ECO:0000313" key="2">
    <source>
        <dbReference type="EMBL" id="BCA31539.1"/>
    </source>
</evidence>
<reference evidence="2 5" key="2">
    <citation type="journal article" date="2020" name="Microbiol. Resour. Announc.">
        <title>Complete genome sequence of Pseudomonas otitidis strain MrB4, isolated from Lake Biwa in Japan.</title>
        <authorList>
            <person name="Miyazaki K."/>
            <person name="Hase E."/>
            <person name="Maruya T."/>
        </authorList>
    </citation>
    <scope>NUCLEOTIDE SEQUENCE [LARGE SCALE GENOMIC DNA]</scope>
    <source>
        <strain evidence="2 5">MrB4</strain>
    </source>
</reference>
<sequence length="157" mass="18282">MNELLDDTPILQPRVFIRHRRQLRAFLLDDQAWFCVRDLGRLMQHPLLEDRIRANLDPDQWRWAWYPDGGGVAEEGLLVSESAAYGALIHYYHPENRSIRQWLTQEVVLTLRSECRGDPVQPRQVQLHGAGQPVSVLEWQGRVWVPCGELPRVLAVR</sequence>
<evidence type="ECO:0000313" key="4">
    <source>
        <dbReference type="Proteomes" id="UP000461288"/>
    </source>
</evidence>
<dbReference type="AlphaFoldDB" id="A0A1I0U0E0"/>
<dbReference type="RefSeq" id="WP_074969703.1">
    <property type="nucleotide sequence ID" value="NZ_AP022642.1"/>
</dbReference>
<dbReference type="PANTHER" id="PTHR36180:SF2">
    <property type="entry name" value="BRO FAMILY PROTEIN"/>
    <property type="match status" value="1"/>
</dbReference>
<evidence type="ECO:0000259" key="1">
    <source>
        <dbReference type="PROSITE" id="PS51750"/>
    </source>
</evidence>
<dbReference type="KEGG" id="poj:PtoMrB4_55160"/>
<dbReference type="Proteomes" id="UP000501237">
    <property type="component" value="Chromosome"/>
</dbReference>
<gene>
    <name evidence="3" type="ORF">GO594_21700</name>
    <name evidence="2" type="ORF">PtoMrB4_55160</name>
</gene>
<proteinExistence type="predicted"/>